<feature type="compositionally biased region" description="Polar residues" evidence="1">
    <location>
        <begin position="373"/>
        <end position="393"/>
    </location>
</feature>
<feature type="compositionally biased region" description="Gly residues" evidence="1">
    <location>
        <begin position="205"/>
        <end position="217"/>
    </location>
</feature>
<organism evidence="2 3">
    <name type="scientific">Athelia psychrophila</name>
    <dbReference type="NCBI Taxonomy" id="1759441"/>
    <lineage>
        <taxon>Eukaryota</taxon>
        <taxon>Fungi</taxon>
        <taxon>Dikarya</taxon>
        <taxon>Basidiomycota</taxon>
        <taxon>Agaricomycotina</taxon>
        <taxon>Agaricomycetes</taxon>
        <taxon>Agaricomycetidae</taxon>
        <taxon>Atheliales</taxon>
        <taxon>Atheliaceae</taxon>
        <taxon>Athelia</taxon>
    </lineage>
</organism>
<feature type="region of interest" description="Disordered" evidence="1">
    <location>
        <begin position="1"/>
        <end position="47"/>
    </location>
</feature>
<reference evidence="2 3" key="1">
    <citation type="journal article" date="2016" name="Mol. Biol. Evol.">
        <title>Comparative Genomics of Early-Diverging Mushroom-Forming Fungi Provides Insights into the Origins of Lignocellulose Decay Capabilities.</title>
        <authorList>
            <person name="Nagy L.G."/>
            <person name="Riley R."/>
            <person name="Tritt A."/>
            <person name="Adam C."/>
            <person name="Daum C."/>
            <person name="Floudas D."/>
            <person name="Sun H."/>
            <person name="Yadav J.S."/>
            <person name="Pangilinan J."/>
            <person name="Larsson K.H."/>
            <person name="Matsuura K."/>
            <person name="Barry K."/>
            <person name="Labutti K."/>
            <person name="Kuo R."/>
            <person name="Ohm R.A."/>
            <person name="Bhattacharya S.S."/>
            <person name="Shirouzu T."/>
            <person name="Yoshinaga Y."/>
            <person name="Martin F.M."/>
            <person name="Grigoriev I.V."/>
            <person name="Hibbett D.S."/>
        </authorList>
    </citation>
    <scope>NUCLEOTIDE SEQUENCE [LARGE SCALE GENOMIC DNA]</scope>
    <source>
        <strain evidence="2 3">CBS 109695</strain>
    </source>
</reference>
<feature type="compositionally biased region" description="Low complexity" evidence="1">
    <location>
        <begin position="12"/>
        <end position="21"/>
    </location>
</feature>
<feature type="compositionally biased region" description="Polar residues" evidence="1">
    <location>
        <begin position="24"/>
        <end position="33"/>
    </location>
</feature>
<accession>A0A166CES5</accession>
<feature type="region of interest" description="Disordered" evidence="1">
    <location>
        <begin position="132"/>
        <end position="217"/>
    </location>
</feature>
<feature type="compositionally biased region" description="Basic residues" evidence="1">
    <location>
        <begin position="185"/>
        <end position="198"/>
    </location>
</feature>
<evidence type="ECO:0000313" key="2">
    <source>
        <dbReference type="EMBL" id="KZP13585.1"/>
    </source>
</evidence>
<evidence type="ECO:0000313" key="3">
    <source>
        <dbReference type="Proteomes" id="UP000076532"/>
    </source>
</evidence>
<proteinExistence type="predicted"/>
<dbReference type="AlphaFoldDB" id="A0A166CES5"/>
<keyword evidence="3" id="KW-1185">Reference proteome</keyword>
<dbReference type="Proteomes" id="UP000076532">
    <property type="component" value="Unassembled WGS sequence"/>
</dbReference>
<gene>
    <name evidence="2" type="ORF">FIBSPDRAFT_1049289</name>
</gene>
<feature type="region of interest" description="Disordered" evidence="1">
    <location>
        <begin position="370"/>
        <end position="409"/>
    </location>
</feature>
<sequence length="420" mass="45000">MSRTPSYPPPSRSRSSHSLVSIMASPTRSATGTRQERAHARGQPQLHEAERQEGFHVATPGGLAALRTLGVAERAPVQRQLRVGRVELGPGEVGAVPAKGGEYRLSYRLSYSCELAHHQPQQLCIHLLPDADTQHDKPQQGGGHRPSNISHSSRRSYGGGRRLSRSTDSTDGAAKRSGGAEGKRGGGRRGKRKLRRPNGKLSARGGEGQGTGAGAGVVTGPREQALRELQAPRPVGAHEQRQLLAERAVEHHGRRGGRGGTGTGTGLTLRRRPLPPYHLPRQQRPLLARHMHTETRMRANTNANADPQLRHALAHARAPHQRVQLLGTQAAWSRAGSGFQLPPPGAPALAQRPALQDQALPLLPVATSKAHGNANTKTNNANSCTDTNANTDATPPPLALQPHAPAPRHRELAQTITRFT</sequence>
<dbReference type="EMBL" id="KV417630">
    <property type="protein sequence ID" value="KZP13585.1"/>
    <property type="molecule type" value="Genomic_DNA"/>
</dbReference>
<name>A0A166CES5_9AGAM</name>
<evidence type="ECO:0000256" key="1">
    <source>
        <dbReference type="SAM" id="MobiDB-lite"/>
    </source>
</evidence>
<protein>
    <submittedName>
        <fullName evidence="2">Uncharacterized protein</fullName>
    </submittedName>
</protein>
<feature type="region of interest" description="Disordered" evidence="1">
    <location>
        <begin position="249"/>
        <end position="279"/>
    </location>
</feature>
<feature type="compositionally biased region" description="Pro residues" evidence="1">
    <location>
        <begin position="1"/>
        <end position="11"/>
    </location>
</feature>